<evidence type="ECO:0000313" key="2">
    <source>
        <dbReference type="Proteomes" id="UP000600547"/>
    </source>
</evidence>
<name>A0A8H9L7J1_9DEIO</name>
<dbReference type="AlphaFoldDB" id="A0A8H9L7J1"/>
<reference evidence="2" key="1">
    <citation type="journal article" date="2019" name="Int. J. Syst. Evol. Microbiol.">
        <title>The Global Catalogue of Microorganisms (GCM) 10K type strain sequencing project: providing services to taxonomists for standard genome sequencing and annotation.</title>
        <authorList>
            <consortium name="The Broad Institute Genomics Platform"/>
            <consortium name="The Broad Institute Genome Sequencing Center for Infectious Disease"/>
            <person name="Wu L."/>
            <person name="Ma J."/>
        </authorList>
    </citation>
    <scope>NUCLEOTIDE SEQUENCE [LARGE SCALE GENOMIC DNA]</scope>
    <source>
        <strain evidence="2">JCM 31047</strain>
    </source>
</reference>
<dbReference type="Proteomes" id="UP000600547">
    <property type="component" value="Unassembled WGS sequence"/>
</dbReference>
<accession>A0A8H9L7J1</accession>
<proteinExistence type="predicted"/>
<dbReference type="RefSeq" id="WP_189062681.1">
    <property type="nucleotide sequence ID" value="NZ_BMQG01000014.1"/>
</dbReference>
<comment type="caution">
    <text evidence="1">The sequence shown here is derived from an EMBL/GenBank/DDBJ whole genome shotgun (WGS) entry which is preliminary data.</text>
</comment>
<evidence type="ECO:0000313" key="1">
    <source>
        <dbReference type="EMBL" id="GGM53852.1"/>
    </source>
</evidence>
<gene>
    <name evidence="1" type="ORF">GCM10008956_32300</name>
</gene>
<keyword evidence="2" id="KW-1185">Reference proteome</keyword>
<organism evidence="1 2">
    <name type="scientific">Deinococcus arenae</name>
    <dbReference type="NCBI Taxonomy" id="1452751"/>
    <lineage>
        <taxon>Bacteria</taxon>
        <taxon>Thermotogati</taxon>
        <taxon>Deinococcota</taxon>
        <taxon>Deinococci</taxon>
        <taxon>Deinococcales</taxon>
        <taxon>Deinococcaceae</taxon>
        <taxon>Deinococcus</taxon>
    </lineage>
</organism>
<dbReference type="EMBL" id="BMQG01000014">
    <property type="protein sequence ID" value="GGM53852.1"/>
    <property type="molecule type" value="Genomic_DNA"/>
</dbReference>
<sequence length="91" mass="10016">MDQTPYDRVMCVETGEVFDSLNPLPTNADTASMRARYTYVFETLQGTHEPVKPCGGLGRRVSAYWRGEWGNPTRAGELGNAVACNARHAVP</sequence>
<protein>
    <submittedName>
        <fullName evidence="1">Uncharacterized protein</fullName>
    </submittedName>
</protein>